<evidence type="ECO:0000256" key="3">
    <source>
        <dbReference type="ARBA" id="ARBA00007588"/>
    </source>
</evidence>
<dbReference type="PRINTS" id="PR00411">
    <property type="entry name" value="PNDRDTASEI"/>
</dbReference>
<dbReference type="GO" id="GO:0050660">
    <property type="term" value="F:flavin adenine dinucleotide binding"/>
    <property type="evidence" value="ECO:0007669"/>
    <property type="project" value="TreeGrafter"/>
</dbReference>
<comment type="pathway">
    <text evidence="2">Siderophore biosynthesis.</text>
</comment>
<keyword evidence="7" id="KW-0560">Oxidoreductase</keyword>
<keyword evidence="4" id="KW-0285">Flavoprotein</keyword>
<dbReference type="RefSeq" id="WP_122229528.1">
    <property type="nucleotide sequence ID" value="NZ_RDQO01000003.1"/>
</dbReference>
<dbReference type="Gene3D" id="3.50.50.60">
    <property type="entry name" value="FAD/NAD(P)-binding domain"/>
    <property type="match status" value="1"/>
</dbReference>
<evidence type="ECO:0000256" key="7">
    <source>
        <dbReference type="ARBA" id="ARBA00023002"/>
    </source>
</evidence>
<evidence type="ECO:0000256" key="5">
    <source>
        <dbReference type="ARBA" id="ARBA00022827"/>
    </source>
</evidence>
<sequence>MTALQQLQHNVEQSFRWSAPQPANWVPPTPGVDHDVVILGGGQTGVAIAYGLRRQGVNNTLVIDQAQPGEAGIWTNIARMNLLRTSKFLAGPEFGNPALSFRAWFETQFGAQAFDALQRIRREDWAAYLAWYQKTVKVEVQYETRLLRIEPVAHAATNGLLRLHLQQQGEPRTVVTRKLVLATGFGGAGENHIPALFHSLPKHLWAHTSEAIDFAALKGKRLAIVGAGPSAFDAAGVALEQGAGAVHLFSRRAAITHQPNSPKGETSPQPPDAVPAPPKAPPGRNYPGAFTHFHKLPDAVRWQYHFKGKGAPASTPEDSIQRATAFDNFHIHLNAPWNSASADASAVRVVIDGEAFAFDYVIAGTGFRVDLSARPELQGVAEHIALWGDRYTPPPGEEYPQAALFPYLGEGFEFLEKQPGATPWVRHIYGYNWAAALSSGKNLSDVPSMPELDRIIGGITRSLFLEDLPHHAERIAGPGPAKAASDPHAVYAQAIWPKRRAAATSTSHIVQGTV</sequence>
<dbReference type="InterPro" id="IPR050982">
    <property type="entry name" value="Auxin_biosynth/cation_transpt"/>
</dbReference>
<feature type="region of interest" description="Disordered" evidence="8">
    <location>
        <begin position="257"/>
        <end position="287"/>
    </location>
</feature>
<keyword evidence="10" id="KW-1185">Reference proteome</keyword>
<gene>
    <name evidence="9" type="ORF">D8I35_11950</name>
</gene>
<organism evidence="9 10">
    <name type="scientific">Corticibacter populi</name>
    <dbReference type="NCBI Taxonomy" id="1550736"/>
    <lineage>
        <taxon>Bacteria</taxon>
        <taxon>Pseudomonadati</taxon>
        <taxon>Pseudomonadota</taxon>
        <taxon>Betaproteobacteria</taxon>
        <taxon>Burkholderiales</taxon>
        <taxon>Comamonadaceae</taxon>
        <taxon>Corticibacter</taxon>
    </lineage>
</organism>
<evidence type="ECO:0000256" key="1">
    <source>
        <dbReference type="ARBA" id="ARBA00001974"/>
    </source>
</evidence>
<comment type="cofactor">
    <cofactor evidence="1">
        <name>FAD</name>
        <dbReference type="ChEBI" id="CHEBI:57692"/>
    </cofactor>
</comment>
<dbReference type="PANTHER" id="PTHR43539:SF91">
    <property type="entry name" value="FAD-DEPENDENT URATE HYDROXYLASE"/>
    <property type="match status" value="1"/>
</dbReference>
<comment type="similarity">
    <text evidence="3">Belongs to the lysine N(6)-hydroxylase/L-ornithine N(5)-oxygenase family.</text>
</comment>
<dbReference type="PANTHER" id="PTHR43539">
    <property type="entry name" value="FLAVIN-BINDING MONOOXYGENASE-LIKE PROTEIN (AFU_ORTHOLOGUE AFUA_4G09220)"/>
    <property type="match status" value="1"/>
</dbReference>
<evidence type="ECO:0000256" key="2">
    <source>
        <dbReference type="ARBA" id="ARBA00004924"/>
    </source>
</evidence>
<dbReference type="InterPro" id="IPR025700">
    <property type="entry name" value="Lys/Orn_oxygenase"/>
</dbReference>
<evidence type="ECO:0000313" key="10">
    <source>
        <dbReference type="Proteomes" id="UP000278006"/>
    </source>
</evidence>
<name>A0A3M6QTH4_9BURK</name>
<accession>A0A3M6QTH4</accession>
<dbReference type="AlphaFoldDB" id="A0A3M6QTH4"/>
<dbReference type="Pfam" id="PF13434">
    <property type="entry name" value="Lys_Orn_oxgnase"/>
    <property type="match status" value="1"/>
</dbReference>
<feature type="compositionally biased region" description="Polar residues" evidence="8">
    <location>
        <begin position="257"/>
        <end position="267"/>
    </location>
</feature>
<keyword evidence="6" id="KW-0521">NADP</keyword>
<dbReference type="InterPro" id="IPR036188">
    <property type="entry name" value="FAD/NAD-bd_sf"/>
</dbReference>
<dbReference type="SUPFAM" id="SSF51905">
    <property type="entry name" value="FAD/NAD(P)-binding domain"/>
    <property type="match status" value="1"/>
</dbReference>
<evidence type="ECO:0000256" key="6">
    <source>
        <dbReference type="ARBA" id="ARBA00022857"/>
    </source>
</evidence>
<dbReference type="OrthoDB" id="8671611at2"/>
<dbReference type="GO" id="GO:0004497">
    <property type="term" value="F:monooxygenase activity"/>
    <property type="evidence" value="ECO:0007669"/>
    <property type="project" value="TreeGrafter"/>
</dbReference>
<proteinExistence type="inferred from homology"/>
<protein>
    <submittedName>
        <fullName evidence="9">NAD(P)/FAD-dependent oxidoreductase</fullName>
    </submittedName>
</protein>
<evidence type="ECO:0000256" key="8">
    <source>
        <dbReference type="SAM" id="MobiDB-lite"/>
    </source>
</evidence>
<reference evidence="9 10" key="1">
    <citation type="submission" date="2018-10" db="EMBL/GenBank/DDBJ databases">
        <title>Draft genome of Cortibacter populi DSM10536.</title>
        <authorList>
            <person name="Bernier A.-M."/>
            <person name="Bernard K."/>
        </authorList>
    </citation>
    <scope>NUCLEOTIDE SEQUENCE [LARGE SCALE GENOMIC DNA]</scope>
    <source>
        <strain evidence="9 10">DSM 105136</strain>
    </source>
</reference>
<comment type="caution">
    <text evidence="9">The sequence shown here is derived from an EMBL/GenBank/DDBJ whole genome shotgun (WGS) entry which is preliminary data.</text>
</comment>
<keyword evidence="5" id="KW-0274">FAD</keyword>
<feature type="compositionally biased region" description="Pro residues" evidence="8">
    <location>
        <begin position="268"/>
        <end position="281"/>
    </location>
</feature>
<dbReference type="EMBL" id="RDQO01000003">
    <property type="protein sequence ID" value="RMX05859.1"/>
    <property type="molecule type" value="Genomic_DNA"/>
</dbReference>
<dbReference type="Proteomes" id="UP000278006">
    <property type="component" value="Unassembled WGS sequence"/>
</dbReference>
<evidence type="ECO:0000313" key="9">
    <source>
        <dbReference type="EMBL" id="RMX05859.1"/>
    </source>
</evidence>
<evidence type="ECO:0000256" key="4">
    <source>
        <dbReference type="ARBA" id="ARBA00022630"/>
    </source>
</evidence>